<dbReference type="PROSITE" id="PS51186">
    <property type="entry name" value="GNAT"/>
    <property type="match status" value="1"/>
</dbReference>
<feature type="domain" description="N-acetyltransferase" evidence="1">
    <location>
        <begin position="9"/>
        <end position="172"/>
    </location>
</feature>
<dbReference type="InterPro" id="IPR016181">
    <property type="entry name" value="Acyl_CoA_acyltransferase"/>
</dbReference>
<dbReference type="InterPro" id="IPR000182">
    <property type="entry name" value="GNAT_dom"/>
</dbReference>
<dbReference type="Pfam" id="PF00583">
    <property type="entry name" value="Acetyltransf_1"/>
    <property type="match status" value="1"/>
</dbReference>
<evidence type="ECO:0000313" key="2">
    <source>
        <dbReference type="EMBL" id="MBB3915818.1"/>
    </source>
</evidence>
<keyword evidence="2" id="KW-0808">Transferase</keyword>
<comment type="caution">
    <text evidence="2">The sequence shown here is derived from an EMBL/GenBank/DDBJ whole genome shotgun (WGS) entry which is preliminary data.</text>
</comment>
<protein>
    <submittedName>
        <fullName evidence="2">Phosphinothricin acetyltransferase</fullName>
        <ecNumber evidence="2">2.3.1.183</ecNumber>
    </submittedName>
</protein>
<name>A0A7W6B564_9HYPH</name>
<dbReference type="PANTHER" id="PTHR43072">
    <property type="entry name" value="N-ACETYLTRANSFERASE"/>
    <property type="match status" value="1"/>
</dbReference>
<dbReference type="EMBL" id="JACIDG010000007">
    <property type="protein sequence ID" value="MBB3915818.1"/>
    <property type="molecule type" value="Genomic_DNA"/>
</dbReference>
<dbReference type="Gene3D" id="3.40.630.30">
    <property type="match status" value="1"/>
</dbReference>
<dbReference type="EC" id="2.3.1.183" evidence="2"/>
<evidence type="ECO:0000313" key="3">
    <source>
        <dbReference type="Proteomes" id="UP000545490"/>
    </source>
</evidence>
<sequence length="191" mass="20622">MDPVAEMSFLLRDASQADIPAIAEIYRDSVLNGVASYEIVPPSEAEMMQRFAAIVSQQYPYIAATDADGTLLGYAYASAFRTRPAYRWMVEDSIYLAPEARGHGIGKVLLAELIDRCTALGFRQMVAVVGGASPASIALHLKAGFLEVGLMKGTGYKQGRWLDTMLMQRTLGEGMATDPDPSSYPGTLFAG</sequence>
<accession>A0A7W6B564</accession>
<keyword evidence="2" id="KW-0012">Acyltransferase</keyword>
<evidence type="ECO:0000259" key="1">
    <source>
        <dbReference type="PROSITE" id="PS51186"/>
    </source>
</evidence>
<reference evidence="2 3" key="1">
    <citation type="submission" date="2020-08" db="EMBL/GenBank/DDBJ databases">
        <title>Genomic Encyclopedia of Type Strains, Phase IV (KMG-IV): sequencing the most valuable type-strain genomes for metagenomic binning, comparative biology and taxonomic classification.</title>
        <authorList>
            <person name="Goeker M."/>
        </authorList>
    </citation>
    <scope>NUCLEOTIDE SEQUENCE [LARGE SCALE GENOMIC DNA]</scope>
    <source>
        <strain evidence="2 3">DSM 19331</strain>
    </source>
</reference>
<dbReference type="SUPFAM" id="SSF55729">
    <property type="entry name" value="Acyl-CoA N-acyltransferases (Nat)"/>
    <property type="match status" value="1"/>
</dbReference>
<proteinExistence type="predicted"/>
<dbReference type="CDD" id="cd04301">
    <property type="entry name" value="NAT_SF"/>
    <property type="match status" value="1"/>
</dbReference>
<dbReference type="PANTHER" id="PTHR43072:SF8">
    <property type="entry name" value="ACYLTRANSFERASE FABY-RELATED"/>
    <property type="match status" value="1"/>
</dbReference>
<dbReference type="Proteomes" id="UP000545490">
    <property type="component" value="Unassembled WGS sequence"/>
</dbReference>
<dbReference type="GO" id="GO:0102971">
    <property type="term" value="F:phosphinothricin N-acetyltransferase activity"/>
    <property type="evidence" value="ECO:0007669"/>
    <property type="project" value="UniProtKB-EC"/>
</dbReference>
<dbReference type="AlphaFoldDB" id="A0A7W6B564"/>
<organism evidence="2 3">
    <name type="scientific">Rhizobium fabae</name>
    <dbReference type="NCBI Taxonomy" id="573179"/>
    <lineage>
        <taxon>Bacteria</taxon>
        <taxon>Pseudomonadati</taxon>
        <taxon>Pseudomonadota</taxon>
        <taxon>Alphaproteobacteria</taxon>
        <taxon>Hyphomicrobiales</taxon>
        <taxon>Rhizobiaceae</taxon>
        <taxon>Rhizobium/Agrobacterium group</taxon>
        <taxon>Rhizobium</taxon>
    </lineage>
</organism>
<gene>
    <name evidence="2" type="ORF">GGQ65_003114</name>
</gene>